<proteinExistence type="predicted"/>
<reference evidence="1 2" key="1">
    <citation type="submission" date="2017-02" db="EMBL/GenBank/DDBJ databases">
        <authorList>
            <person name="Peterson S.W."/>
        </authorList>
    </citation>
    <scope>NUCLEOTIDE SEQUENCE [LARGE SCALE GENOMIC DNA]</scope>
    <source>
        <strain evidence="1 2">DSM 22335</strain>
    </source>
</reference>
<evidence type="ECO:0000313" key="1">
    <source>
        <dbReference type="EMBL" id="SJZ73580.1"/>
    </source>
</evidence>
<dbReference type="PROSITE" id="PS51257">
    <property type="entry name" value="PROKAR_LIPOPROTEIN"/>
    <property type="match status" value="1"/>
</dbReference>
<dbReference type="EMBL" id="FUWH01000004">
    <property type="protein sequence ID" value="SJZ73580.1"/>
    <property type="molecule type" value="Genomic_DNA"/>
</dbReference>
<protein>
    <submittedName>
        <fullName evidence="1">Uncharacterized protein</fullName>
    </submittedName>
</protein>
<sequence>MKPGFMKKQRLSFLVLLLFPLLAFLSGGCFKRLPDKHEVYFNDFEKGSQAKLTIFDHNGKVDSSKIASFNNGKVFGFFNNNRIELDLDHLPEHNALKVEFDLLIHDAWDGNYIRPGSTIPDVWQMMFGNDLVYQTTFSNTTYPQSFPVNYGTGTTSNPPGANAWNRSLPGVCALQSSANGSSLYKIEFLTGHSGGAIKIACNDALQPYMSYCNKSWSIDNLRLTAIKYN</sequence>
<dbReference type="Proteomes" id="UP000190888">
    <property type="component" value="Unassembled WGS sequence"/>
</dbReference>
<organism evidence="1 2">
    <name type="scientific">Sediminibacterium ginsengisoli</name>
    <dbReference type="NCBI Taxonomy" id="413434"/>
    <lineage>
        <taxon>Bacteria</taxon>
        <taxon>Pseudomonadati</taxon>
        <taxon>Bacteroidota</taxon>
        <taxon>Chitinophagia</taxon>
        <taxon>Chitinophagales</taxon>
        <taxon>Chitinophagaceae</taxon>
        <taxon>Sediminibacterium</taxon>
    </lineage>
</organism>
<evidence type="ECO:0000313" key="2">
    <source>
        <dbReference type="Proteomes" id="UP000190888"/>
    </source>
</evidence>
<gene>
    <name evidence="1" type="ORF">SAMN04488132_10467</name>
</gene>
<dbReference type="STRING" id="413434.SAMN04488132_10467"/>
<accession>A0A1T4N2I2</accession>
<name>A0A1T4N2I2_9BACT</name>
<keyword evidence="2" id="KW-1185">Reference proteome</keyword>
<dbReference type="AlphaFoldDB" id="A0A1T4N2I2"/>